<evidence type="ECO:0000313" key="4">
    <source>
        <dbReference type="Proteomes" id="UP000535937"/>
    </source>
</evidence>
<evidence type="ECO:0000313" key="3">
    <source>
        <dbReference type="EMBL" id="MBB3062234.1"/>
    </source>
</evidence>
<dbReference type="SUPFAM" id="SSF51735">
    <property type="entry name" value="NAD(P)-binding Rossmann-fold domains"/>
    <property type="match status" value="1"/>
</dbReference>
<dbReference type="AlphaFoldDB" id="A0A7W4ZBC0"/>
<dbReference type="PANTHER" id="PTHR43833">
    <property type="entry name" value="POTASSIUM CHANNEL PROTEIN 2-RELATED-RELATED"/>
    <property type="match status" value="1"/>
</dbReference>
<dbReference type="Gene3D" id="3.40.50.720">
    <property type="entry name" value="NAD(P)-binding Rossmann-like Domain"/>
    <property type="match status" value="1"/>
</dbReference>
<evidence type="ECO:0000259" key="1">
    <source>
        <dbReference type="PROSITE" id="PS51201"/>
    </source>
</evidence>
<dbReference type="InterPro" id="IPR050721">
    <property type="entry name" value="Trk_Ktr_HKT_K-transport"/>
</dbReference>
<dbReference type="GO" id="GO:0008324">
    <property type="term" value="F:monoatomic cation transmembrane transporter activity"/>
    <property type="evidence" value="ECO:0007669"/>
    <property type="project" value="InterPro"/>
</dbReference>
<dbReference type="GO" id="GO:0006813">
    <property type="term" value="P:potassium ion transport"/>
    <property type="evidence" value="ECO:0007669"/>
    <property type="project" value="InterPro"/>
</dbReference>
<organism evidence="3 4">
    <name type="scientific">Microbulbifer rhizosphaerae</name>
    <dbReference type="NCBI Taxonomy" id="1562603"/>
    <lineage>
        <taxon>Bacteria</taxon>
        <taxon>Pseudomonadati</taxon>
        <taxon>Pseudomonadota</taxon>
        <taxon>Gammaproteobacteria</taxon>
        <taxon>Cellvibrionales</taxon>
        <taxon>Microbulbiferaceae</taxon>
        <taxon>Microbulbifer</taxon>
    </lineage>
</organism>
<evidence type="ECO:0000259" key="2">
    <source>
        <dbReference type="PROSITE" id="PS51202"/>
    </source>
</evidence>
<feature type="domain" description="RCK C-terminal" evidence="2">
    <location>
        <begin position="135"/>
        <end position="216"/>
    </location>
</feature>
<dbReference type="Pfam" id="PF02080">
    <property type="entry name" value="TrkA_C"/>
    <property type="match status" value="1"/>
</dbReference>
<dbReference type="PANTHER" id="PTHR43833:SF7">
    <property type="entry name" value="KTR SYSTEM POTASSIUM UPTAKE PROTEIN C"/>
    <property type="match status" value="1"/>
</dbReference>
<dbReference type="RefSeq" id="WP_183461349.1">
    <property type="nucleotide sequence ID" value="NZ_JACHWZ010000014.1"/>
</dbReference>
<proteinExistence type="predicted"/>
<sequence>MKKQFAVIGLGAFGTAVALELMRLGHEVLGVDSSEEKAEHIADSLTQTVIADATDEEALEELDLQRFDAVLIAIGEHIEASTLCTMLVKSLGAKEIWVKAITSIHHRIAQKLGADRILHPEYEMGLRVAQSMAHPNMLDYISLGDSYFLIEIRPGEALENRPLSELKFDRKKIHLLALKHGQELILQPDPDQILRRNDHLVLVGDEDTLRRFSEEL</sequence>
<dbReference type="PROSITE" id="PS51201">
    <property type="entry name" value="RCK_N"/>
    <property type="match status" value="1"/>
</dbReference>
<dbReference type="SUPFAM" id="SSF116726">
    <property type="entry name" value="TrkA C-terminal domain-like"/>
    <property type="match status" value="1"/>
</dbReference>
<dbReference type="InterPro" id="IPR036721">
    <property type="entry name" value="RCK_C_sf"/>
</dbReference>
<comment type="caution">
    <text evidence="3">The sequence shown here is derived from an EMBL/GenBank/DDBJ whole genome shotgun (WGS) entry which is preliminary data.</text>
</comment>
<reference evidence="3 4" key="1">
    <citation type="submission" date="2020-08" db="EMBL/GenBank/DDBJ databases">
        <title>Genomic Encyclopedia of Type Strains, Phase III (KMG-III): the genomes of soil and plant-associated and newly described type strains.</title>
        <authorList>
            <person name="Whitman W."/>
        </authorList>
    </citation>
    <scope>NUCLEOTIDE SEQUENCE [LARGE SCALE GENOMIC DNA]</scope>
    <source>
        <strain evidence="3 4">CECT 8799</strain>
    </source>
</reference>
<dbReference type="Proteomes" id="UP000535937">
    <property type="component" value="Unassembled WGS sequence"/>
</dbReference>
<dbReference type="PROSITE" id="PS51202">
    <property type="entry name" value="RCK_C"/>
    <property type="match status" value="1"/>
</dbReference>
<dbReference type="Pfam" id="PF02254">
    <property type="entry name" value="TrkA_N"/>
    <property type="match status" value="1"/>
</dbReference>
<protein>
    <submittedName>
        <fullName evidence="3">Trk system potassium uptake protein TrkA</fullName>
    </submittedName>
</protein>
<dbReference type="EMBL" id="JACHWZ010000014">
    <property type="protein sequence ID" value="MBB3062234.1"/>
    <property type="molecule type" value="Genomic_DNA"/>
</dbReference>
<dbReference type="InterPro" id="IPR003148">
    <property type="entry name" value="RCK_N"/>
</dbReference>
<name>A0A7W4ZBC0_9GAMM</name>
<feature type="domain" description="RCK N-terminal" evidence="1">
    <location>
        <begin position="2"/>
        <end position="118"/>
    </location>
</feature>
<dbReference type="InterPro" id="IPR036291">
    <property type="entry name" value="NAD(P)-bd_dom_sf"/>
</dbReference>
<dbReference type="Gene3D" id="3.30.70.1450">
    <property type="entry name" value="Regulator of K+ conductance, C-terminal domain"/>
    <property type="match status" value="1"/>
</dbReference>
<accession>A0A7W4ZBC0</accession>
<keyword evidence="4" id="KW-1185">Reference proteome</keyword>
<gene>
    <name evidence="3" type="ORF">FHS09_003079</name>
</gene>
<dbReference type="InterPro" id="IPR006037">
    <property type="entry name" value="RCK_C"/>
</dbReference>